<keyword evidence="4" id="KW-0963">Cytoplasm</keyword>
<dbReference type="Pfam" id="PF16969">
    <property type="entry name" value="SRP68"/>
    <property type="match status" value="1"/>
</dbReference>
<sequence length="213" mass="23965">MAEISPCSVLYGRASMESCHGEENFWYKCKHNVSTCWIDFGKQLNGHHFSQLCSVIGDSRTSLEADTYASYMKGALFSEQDKNIDAAIINFKNTRAIYEEPRKYGSIENELLCYQCIEEVEPMIDLCSHKLGGSYLQAHELLDTANDLLNEDGCPQPHWVLPSAIYEPERSGGHPISLGKKMQDIHAEAVKKRRCPTKKPYSRSIVGASLEVI</sequence>
<accession>A0A1D6PAZ9</accession>
<evidence type="ECO:0000256" key="5">
    <source>
        <dbReference type="ARBA" id="ARBA00022884"/>
    </source>
</evidence>
<name>A0A1D6PAZ9_MAIZE</name>
<dbReference type="Gene3D" id="1.10.3450.40">
    <property type="entry name" value="Signal recognition particle, SRP68 subunit, RNA-binding domain"/>
    <property type="match status" value="1"/>
</dbReference>
<dbReference type="PANTHER" id="PTHR12860:SF0">
    <property type="entry name" value="SIGNAL RECOGNITION PARTICLE SUBUNIT SRP68"/>
    <property type="match status" value="1"/>
</dbReference>
<dbReference type="ExpressionAtlas" id="A0A1D6PAZ9">
    <property type="expression patterns" value="baseline and differential"/>
</dbReference>
<evidence type="ECO:0000256" key="3">
    <source>
        <dbReference type="ARBA" id="ARBA00009352"/>
    </source>
</evidence>
<dbReference type="InterPro" id="IPR038253">
    <property type="entry name" value="SRP68_N_sf"/>
</dbReference>
<dbReference type="PANTHER" id="PTHR12860">
    <property type="entry name" value="SIGNAL RECOGNITION PARTICLE 68 KDA PROTEIN"/>
    <property type="match status" value="1"/>
</dbReference>
<evidence type="ECO:0000256" key="8">
    <source>
        <dbReference type="ARBA" id="ARBA00023274"/>
    </source>
</evidence>
<evidence type="ECO:0000313" key="10">
    <source>
        <dbReference type="EMBL" id="AQL06856.1"/>
    </source>
</evidence>
<comment type="similarity">
    <text evidence="3">Belongs to the SRP68 family.</text>
</comment>
<evidence type="ECO:0000256" key="7">
    <source>
        <dbReference type="ARBA" id="ARBA00023242"/>
    </source>
</evidence>
<dbReference type="GO" id="GO:0008312">
    <property type="term" value="F:7S RNA binding"/>
    <property type="evidence" value="ECO:0007669"/>
    <property type="project" value="InterPro"/>
</dbReference>
<evidence type="ECO:0000256" key="9">
    <source>
        <dbReference type="ARBA" id="ARBA00029498"/>
    </source>
</evidence>
<evidence type="ECO:0000256" key="2">
    <source>
        <dbReference type="ARBA" id="ARBA00004604"/>
    </source>
</evidence>
<keyword evidence="8" id="KW-0687">Ribonucleoprotein</keyword>
<dbReference type="STRING" id="4577.A0A1D6PAZ9"/>
<evidence type="ECO:0000256" key="4">
    <source>
        <dbReference type="ARBA" id="ARBA00022490"/>
    </source>
</evidence>
<keyword evidence="6" id="KW-0733">Signal recognition particle</keyword>
<dbReference type="InterPro" id="IPR026258">
    <property type="entry name" value="SRP68"/>
</dbReference>
<protein>
    <recommendedName>
        <fullName evidence="9">Signal recognition particle subunit SRP68</fullName>
    </recommendedName>
</protein>
<comment type="subcellular location">
    <subcellularLocation>
        <location evidence="1">Cytoplasm</location>
    </subcellularLocation>
    <subcellularLocation>
        <location evidence="2">Nucleus</location>
        <location evidence="2">Nucleolus</location>
    </subcellularLocation>
</comment>
<gene>
    <name evidence="10" type="ORF">ZEAMMB73_Zm00001d047530</name>
</gene>
<dbReference type="SMR" id="A0A1D6PAZ9"/>
<organism evidence="10">
    <name type="scientific">Zea mays</name>
    <name type="common">Maize</name>
    <dbReference type="NCBI Taxonomy" id="4577"/>
    <lineage>
        <taxon>Eukaryota</taxon>
        <taxon>Viridiplantae</taxon>
        <taxon>Streptophyta</taxon>
        <taxon>Embryophyta</taxon>
        <taxon>Tracheophyta</taxon>
        <taxon>Spermatophyta</taxon>
        <taxon>Magnoliopsida</taxon>
        <taxon>Liliopsida</taxon>
        <taxon>Poales</taxon>
        <taxon>Poaceae</taxon>
        <taxon>PACMAD clade</taxon>
        <taxon>Panicoideae</taxon>
        <taxon>Andropogonodae</taxon>
        <taxon>Andropogoneae</taxon>
        <taxon>Tripsacinae</taxon>
        <taxon>Zea</taxon>
    </lineage>
</organism>
<keyword evidence="5" id="KW-0694">RNA-binding</keyword>
<dbReference type="InParanoid" id="A0A1D6PAZ9"/>
<dbReference type="GO" id="GO:0030942">
    <property type="term" value="F:endoplasmic reticulum signal peptide binding"/>
    <property type="evidence" value="ECO:0007669"/>
    <property type="project" value="InterPro"/>
</dbReference>
<dbReference type="GO" id="GO:0005047">
    <property type="term" value="F:signal recognition particle binding"/>
    <property type="evidence" value="ECO:0007669"/>
    <property type="project" value="InterPro"/>
</dbReference>
<dbReference type="GO" id="GO:0006614">
    <property type="term" value="P:SRP-dependent cotranslational protein targeting to membrane"/>
    <property type="evidence" value="ECO:0007669"/>
    <property type="project" value="InterPro"/>
</dbReference>
<dbReference type="AlphaFoldDB" id="A0A1D6PAZ9"/>
<evidence type="ECO:0000256" key="1">
    <source>
        <dbReference type="ARBA" id="ARBA00004496"/>
    </source>
</evidence>
<evidence type="ECO:0000256" key="6">
    <source>
        <dbReference type="ARBA" id="ARBA00023135"/>
    </source>
</evidence>
<dbReference type="GO" id="GO:0005786">
    <property type="term" value="C:signal recognition particle, endoplasmic reticulum targeting"/>
    <property type="evidence" value="ECO:0007669"/>
    <property type="project" value="UniProtKB-KW"/>
</dbReference>
<dbReference type="EMBL" id="CM000785">
    <property type="protein sequence ID" value="AQL06856.1"/>
    <property type="molecule type" value="Genomic_DNA"/>
</dbReference>
<keyword evidence="7" id="KW-0539">Nucleus</keyword>
<proteinExistence type="inferred from homology"/>
<dbReference type="GO" id="GO:0005730">
    <property type="term" value="C:nucleolus"/>
    <property type="evidence" value="ECO:0007669"/>
    <property type="project" value="UniProtKB-SubCell"/>
</dbReference>
<reference evidence="10" key="1">
    <citation type="submission" date="2015-12" db="EMBL/GenBank/DDBJ databases">
        <title>Update maize B73 reference genome by single molecule sequencing technologies.</title>
        <authorList>
            <consortium name="Maize Genome Sequencing Project"/>
            <person name="Ware D."/>
        </authorList>
    </citation>
    <scope>NUCLEOTIDE SEQUENCE</scope>
    <source>
        <tissue evidence="10">Seedling</tissue>
    </source>
</reference>